<feature type="domain" description="N-acetyltransferase" evidence="1">
    <location>
        <begin position="7"/>
        <end position="177"/>
    </location>
</feature>
<reference evidence="2 3" key="1">
    <citation type="submission" date="2019-01" db="EMBL/GenBank/DDBJ databases">
        <title>Vibrio BEI176 sp. nov, a marine bacterium isolated from China: eastern marignal seas.</title>
        <authorList>
            <person name="Li B."/>
        </authorList>
    </citation>
    <scope>NUCLEOTIDE SEQUENCE [LARGE SCALE GENOMIC DNA]</scope>
    <source>
        <strain evidence="2 3">BEI176</strain>
    </source>
</reference>
<dbReference type="SUPFAM" id="SSF55729">
    <property type="entry name" value="Acyl-CoA N-acyltransferases (Nat)"/>
    <property type="match status" value="1"/>
</dbReference>
<evidence type="ECO:0000313" key="2">
    <source>
        <dbReference type="EMBL" id="TFH93507.1"/>
    </source>
</evidence>
<dbReference type="InterPro" id="IPR000182">
    <property type="entry name" value="GNAT_dom"/>
</dbReference>
<comment type="caution">
    <text evidence="2">The sequence shown here is derived from an EMBL/GenBank/DDBJ whole genome shotgun (WGS) entry which is preliminary data.</text>
</comment>
<dbReference type="Pfam" id="PF13302">
    <property type="entry name" value="Acetyltransf_3"/>
    <property type="match status" value="1"/>
</dbReference>
<dbReference type="PANTHER" id="PTHR43792">
    <property type="entry name" value="GNAT FAMILY, PUTATIVE (AFU_ORTHOLOGUE AFUA_3G00765)-RELATED-RELATED"/>
    <property type="match status" value="1"/>
</dbReference>
<dbReference type="PROSITE" id="PS51186">
    <property type="entry name" value="GNAT"/>
    <property type="match status" value="1"/>
</dbReference>
<sequence>MLETERLRLRQWQDSDVEPYIRLNANPVVMRYFPSVMTEEETRAQIGRAKAYIENNGWGFWALELKETGEFLGFVGLLGQDEQREIPNTPFVEIGWRLDAQHWGKGYAPEAAKAALDFAFNQLDLFEVYSFTALPNHPSQRVMEKIGMVNTQQNFDHPKLAKGHELERHCLYRITQQQWRDSSKF</sequence>
<organism evidence="2 3">
    <name type="scientific">Vibrio ouci</name>
    <dbReference type="NCBI Taxonomy" id="2499078"/>
    <lineage>
        <taxon>Bacteria</taxon>
        <taxon>Pseudomonadati</taxon>
        <taxon>Pseudomonadota</taxon>
        <taxon>Gammaproteobacteria</taxon>
        <taxon>Vibrionales</taxon>
        <taxon>Vibrionaceae</taxon>
        <taxon>Vibrio</taxon>
    </lineage>
</organism>
<keyword evidence="3" id="KW-1185">Reference proteome</keyword>
<evidence type="ECO:0000259" key="1">
    <source>
        <dbReference type="PROSITE" id="PS51186"/>
    </source>
</evidence>
<proteinExistence type="predicted"/>
<gene>
    <name evidence="2" type="ORF">ELS82_00685</name>
</gene>
<dbReference type="Proteomes" id="UP000297753">
    <property type="component" value="Unassembled WGS sequence"/>
</dbReference>
<dbReference type="EMBL" id="SATR01000001">
    <property type="protein sequence ID" value="TFH93507.1"/>
    <property type="molecule type" value="Genomic_DNA"/>
</dbReference>
<evidence type="ECO:0000313" key="3">
    <source>
        <dbReference type="Proteomes" id="UP000297753"/>
    </source>
</evidence>
<dbReference type="RefSeq" id="WP_134833758.1">
    <property type="nucleotide sequence ID" value="NZ_SATR01000001.1"/>
</dbReference>
<accession>A0A4Y8WKQ1</accession>
<dbReference type="AlphaFoldDB" id="A0A4Y8WKQ1"/>
<keyword evidence="2" id="KW-0808">Transferase</keyword>
<name>A0A4Y8WKQ1_9VIBR</name>
<dbReference type="OrthoDB" id="9801656at2"/>
<dbReference type="Gene3D" id="3.40.630.30">
    <property type="match status" value="1"/>
</dbReference>
<dbReference type="InterPro" id="IPR016181">
    <property type="entry name" value="Acyl_CoA_acyltransferase"/>
</dbReference>
<dbReference type="InterPro" id="IPR051531">
    <property type="entry name" value="N-acetyltransferase"/>
</dbReference>
<protein>
    <submittedName>
        <fullName evidence="2">N-acetyltransferase</fullName>
    </submittedName>
</protein>
<dbReference type="PANTHER" id="PTHR43792:SF1">
    <property type="entry name" value="N-ACETYLTRANSFERASE DOMAIN-CONTAINING PROTEIN"/>
    <property type="match status" value="1"/>
</dbReference>
<dbReference type="GO" id="GO:0016747">
    <property type="term" value="F:acyltransferase activity, transferring groups other than amino-acyl groups"/>
    <property type="evidence" value="ECO:0007669"/>
    <property type="project" value="InterPro"/>
</dbReference>